<reference evidence="1" key="1">
    <citation type="submission" date="2019-08" db="EMBL/GenBank/DDBJ databases">
        <authorList>
            <person name="Kucharzyk K."/>
            <person name="Murdoch R.W."/>
            <person name="Higgins S."/>
            <person name="Loffler F."/>
        </authorList>
    </citation>
    <scope>NUCLEOTIDE SEQUENCE</scope>
</reference>
<accession>A0A645F2X9</accession>
<proteinExistence type="predicted"/>
<dbReference type="AlphaFoldDB" id="A0A645F2X9"/>
<comment type="caution">
    <text evidence="1">The sequence shown here is derived from an EMBL/GenBank/DDBJ whole genome shotgun (WGS) entry which is preliminary data.</text>
</comment>
<sequence length="145" mass="16175">MIAGKAVAAPSLQHHGDAATSVSCHLKLAVERIGCPYRHSVDVDEGVSFRVQKQEEPLLILWDLNRGLEPVVGPRLTIGEGKRDTCILAFVHPFSLHLHTLCIAEGEVCHLFIGVLFKHRQILVYPFFHLSLQHGFRPPLCRELG</sequence>
<protein>
    <submittedName>
        <fullName evidence="1">Uncharacterized protein</fullName>
    </submittedName>
</protein>
<evidence type="ECO:0000313" key="1">
    <source>
        <dbReference type="EMBL" id="MPN07769.1"/>
    </source>
</evidence>
<gene>
    <name evidence="1" type="ORF">SDC9_155041</name>
</gene>
<dbReference type="EMBL" id="VSSQ01053775">
    <property type="protein sequence ID" value="MPN07769.1"/>
    <property type="molecule type" value="Genomic_DNA"/>
</dbReference>
<name>A0A645F2X9_9ZZZZ</name>
<organism evidence="1">
    <name type="scientific">bioreactor metagenome</name>
    <dbReference type="NCBI Taxonomy" id="1076179"/>
    <lineage>
        <taxon>unclassified sequences</taxon>
        <taxon>metagenomes</taxon>
        <taxon>ecological metagenomes</taxon>
    </lineage>
</organism>